<gene>
    <name evidence="2" type="ORF">CLV32_3473</name>
</gene>
<evidence type="ECO:0000313" key="3">
    <source>
        <dbReference type="Proteomes" id="UP000295499"/>
    </source>
</evidence>
<dbReference type="PROSITE" id="PS51257">
    <property type="entry name" value="PROKAR_LIPOPROTEIN"/>
    <property type="match status" value="1"/>
</dbReference>
<accession>A0A4V3C360</accession>
<dbReference type="EMBL" id="SNWM01000004">
    <property type="protein sequence ID" value="TDO20839.1"/>
    <property type="molecule type" value="Genomic_DNA"/>
</dbReference>
<feature type="domain" description="DUF4842" evidence="1">
    <location>
        <begin position="511"/>
        <end position="705"/>
    </location>
</feature>
<proteinExistence type="predicted"/>
<organism evidence="2 3">
    <name type="scientific">Pedobacter duraquae</name>
    <dbReference type="NCBI Taxonomy" id="425511"/>
    <lineage>
        <taxon>Bacteria</taxon>
        <taxon>Pseudomonadati</taxon>
        <taxon>Bacteroidota</taxon>
        <taxon>Sphingobacteriia</taxon>
        <taxon>Sphingobacteriales</taxon>
        <taxon>Sphingobacteriaceae</taxon>
        <taxon>Pedobacter</taxon>
    </lineage>
</organism>
<reference evidence="2 3" key="1">
    <citation type="submission" date="2019-03" db="EMBL/GenBank/DDBJ databases">
        <title>Genomic Encyclopedia of Archaeal and Bacterial Type Strains, Phase II (KMG-II): from individual species to whole genera.</title>
        <authorList>
            <person name="Goeker M."/>
        </authorList>
    </citation>
    <scope>NUCLEOTIDE SEQUENCE [LARGE SCALE GENOMIC DNA]</scope>
    <source>
        <strain evidence="2 3">DSM 19034</strain>
    </source>
</reference>
<dbReference type="RefSeq" id="WP_133557654.1">
    <property type="nucleotide sequence ID" value="NZ_SNWM01000004.1"/>
</dbReference>
<evidence type="ECO:0000313" key="2">
    <source>
        <dbReference type="EMBL" id="TDO20839.1"/>
    </source>
</evidence>
<protein>
    <submittedName>
        <fullName evidence="2">LruC domain-containing protein</fullName>
    </submittedName>
</protein>
<dbReference type="Proteomes" id="UP000295499">
    <property type="component" value="Unassembled WGS sequence"/>
</dbReference>
<comment type="caution">
    <text evidence="2">The sequence shown here is derived from an EMBL/GenBank/DDBJ whole genome shotgun (WGS) entry which is preliminary data.</text>
</comment>
<name>A0A4V3C360_9SPHI</name>
<dbReference type="Pfam" id="PF16130">
    <property type="entry name" value="DUF4842"/>
    <property type="match status" value="1"/>
</dbReference>
<evidence type="ECO:0000259" key="1">
    <source>
        <dbReference type="Pfam" id="PF16130"/>
    </source>
</evidence>
<dbReference type="InterPro" id="IPR031025">
    <property type="entry name" value="LruC_dom"/>
</dbReference>
<keyword evidence="3" id="KW-1185">Reference proteome</keyword>
<dbReference type="OrthoDB" id="1204817at2"/>
<dbReference type="NCBIfam" id="TIGR04456">
    <property type="entry name" value="LruC_dom"/>
    <property type="match status" value="1"/>
</dbReference>
<dbReference type="InterPro" id="IPR032295">
    <property type="entry name" value="DUF4842"/>
</dbReference>
<dbReference type="AlphaFoldDB" id="A0A4V3C360"/>
<sequence length="719" mass="75625">MNLKLRTLLFGSIALFAACKKDNSVEIAATNKALTELAVPASFNWQTSRDVSLSIGIDNISFDDKLHVIAVYLTDPANGGTPISKGAASIIKPFNTKISVPTTINEVYVVKTSPDGVSVTTKLALTSERVSIGLSSTNSAQTVSLAAPTPTITDPACEVSTSGSVIIVPKDKVMCYTTSSNSIVAISASTGGTLKINSNGKKVTVVSYTHTATKIIVAKGSVVEFSTPVSLGATESIINSGDLTFNSSLYLTSNSLLQNAGTFESNSIFSVAAGAAVFNTGDFDANYVASYATINGTFTNRSDAKFVGLNITSTGVFENECKLSATAFTLNGTLNNYSSFRNSNNSSIASIGELNQFSGAVFQTGTLLSMYGVIEGHGTPSLVKVLSGVTTVLPTTKVTGAIQLCGTNIRTSYLSNGAELGCDLYIPVTDCNPVLNGTAPIIQLDTDGDGIIDLQDAYPNDASKAFKNYSVNYLLGGSTIAFEDSWPSKGDYDLNDVVLNSKYMIATNANNVVVQVTADYVLKATGADYNNGAGVQFNLPAASAKVVSATAGAFLEAGQDSVVVVLFADSKKEQPTGNTVPGAILSPVKNYSIVFDITNGPVLSAFGIGTYNPFIWNNTSGMGRGYETHLYGKLPTKLADKKLFGTKDDKSVVGKYYSTAGNLPWAVELPIANFGYMNEGVDVTKGYTKFADWANSGGTAFPDWYSNPLYIVLTSIFLK</sequence>